<organism evidence="2 3">
    <name type="scientific">Collybiopsis luxurians FD-317 M1</name>
    <dbReference type="NCBI Taxonomy" id="944289"/>
    <lineage>
        <taxon>Eukaryota</taxon>
        <taxon>Fungi</taxon>
        <taxon>Dikarya</taxon>
        <taxon>Basidiomycota</taxon>
        <taxon>Agaricomycotina</taxon>
        <taxon>Agaricomycetes</taxon>
        <taxon>Agaricomycetidae</taxon>
        <taxon>Agaricales</taxon>
        <taxon>Marasmiineae</taxon>
        <taxon>Omphalotaceae</taxon>
        <taxon>Collybiopsis</taxon>
        <taxon>Collybiopsis luxurians</taxon>
    </lineage>
</organism>
<keyword evidence="3" id="KW-1185">Reference proteome</keyword>
<dbReference type="Proteomes" id="UP000053593">
    <property type="component" value="Unassembled WGS sequence"/>
</dbReference>
<accession>A0A0D0CRT3</accession>
<protein>
    <submittedName>
        <fullName evidence="2">Uncharacterized protein</fullName>
    </submittedName>
</protein>
<evidence type="ECO:0000313" key="3">
    <source>
        <dbReference type="Proteomes" id="UP000053593"/>
    </source>
</evidence>
<evidence type="ECO:0000256" key="1">
    <source>
        <dbReference type="SAM" id="MobiDB-lite"/>
    </source>
</evidence>
<sequence length="175" mass="19012">MDEEVMTSPNPDPYSPLVYPDDLTSTSPEPDLNSPLAYPDDLTSTSPEPDLNSPLAYPDDFRSPSPEPDLNSPLAYPDDFTSTSPELDLSSLLAYPEDSSSPSLKPSECPSPQPKLEPESPLPQFEYLATDTEVSSQQKFTAEDAHAQPGSVEWNASFLQGVRHLATGLMKDGSH</sequence>
<feature type="region of interest" description="Disordered" evidence="1">
    <location>
        <begin position="1"/>
        <end position="124"/>
    </location>
</feature>
<evidence type="ECO:0000313" key="2">
    <source>
        <dbReference type="EMBL" id="KIK58348.1"/>
    </source>
</evidence>
<reference evidence="2 3" key="1">
    <citation type="submission" date="2014-04" db="EMBL/GenBank/DDBJ databases">
        <title>Evolutionary Origins and Diversification of the Mycorrhizal Mutualists.</title>
        <authorList>
            <consortium name="DOE Joint Genome Institute"/>
            <consortium name="Mycorrhizal Genomics Consortium"/>
            <person name="Kohler A."/>
            <person name="Kuo A."/>
            <person name="Nagy L.G."/>
            <person name="Floudas D."/>
            <person name="Copeland A."/>
            <person name="Barry K.W."/>
            <person name="Cichocki N."/>
            <person name="Veneault-Fourrey C."/>
            <person name="LaButti K."/>
            <person name="Lindquist E.A."/>
            <person name="Lipzen A."/>
            <person name="Lundell T."/>
            <person name="Morin E."/>
            <person name="Murat C."/>
            <person name="Riley R."/>
            <person name="Ohm R."/>
            <person name="Sun H."/>
            <person name="Tunlid A."/>
            <person name="Henrissat B."/>
            <person name="Grigoriev I.V."/>
            <person name="Hibbett D.S."/>
            <person name="Martin F."/>
        </authorList>
    </citation>
    <scope>NUCLEOTIDE SEQUENCE [LARGE SCALE GENOMIC DNA]</scope>
    <source>
        <strain evidence="2 3">FD-317 M1</strain>
    </source>
</reference>
<gene>
    <name evidence="2" type="ORF">GYMLUDRAFT_60690</name>
</gene>
<name>A0A0D0CRT3_9AGAR</name>
<dbReference type="HOGENOM" id="CLU_1532735_0_0_1"/>
<dbReference type="AlphaFoldDB" id="A0A0D0CRT3"/>
<proteinExistence type="predicted"/>
<dbReference type="EMBL" id="KN834785">
    <property type="protein sequence ID" value="KIK58348.1"/>
    <property type="molecule type" value="Genomic_DNA"/>
</dbReference>